<evidence type="ECO:0000313" key="2">
    <source>
        <dbReference type="Proteomes" id="UP000003394"/>
    </source>
</evidence>
<dbReference type="Gene3D" id="2.160.10.10">
    <property type="entry name" value="Hexapeptide repeat proteins"/>
    <property type="match status" value="1"/>
</dbReference>
<dbReference type="RefSeq" id="WP_005820273.1">
    <property type="nucleotide sequence ID" value="NZ_ACFT01000074.1"/>
</dbReference>
<dbReference type="InterPro" id="IPR011004">
    <property type="entry name" value="Trimer_LpxA-like_sf"/>
</dbReference>
<name>A0ABP2GS64_9PAST</name>
<reference evidence="1 2" key="1">
    <citation type="journal article" date="2010" name="Vet. Microbiol.">
        <title>Production of haemolysins by strains of the Actinobacillus minor/porcitonsillarum complex.</title>
        <authorList>
            <person name="Arya G."/>
            <person name="Niven D.F."/>
        </authorList>
    </citation>
    <scope>NUCLEOTIDE SEQUENCE [LARGE SCALE GENOMIC DNA]</scope>
    <source>
        <strain evidence="2">strain 202</strain>
    </source>
</reference>
<accession>A0ABP2GS64</accession>
<organism evidence="1 2">
    <name type="scientific">Actinobacillus minor 202</name>
    <dbReference type="NCBI Taxonomy" id="591023"/>
    <lineage>
        <taxon>Bacteria</taxon>
        <taxon>Pseudomonadati</taxon>
        <taxon>Pseudomonadota</taxon>
        <taxon>Gammaproteobacteria</taxon>
        <taxon>Pasteurellales</taxon>
        <taxon>Pasteurellaceae</taxon>
        <taxon>Actinobacillus</taxon>
    </lineage>
</organism>
<dbReference type="Proteomes" id="UP000003394">
    <property type="component" value="Unassembled WGS sequence"/>
</dbReference>
<dbReference type="PANTHER" id="PTHR23416:SF78">
    <property type="entry name" value="LIPOPOLYSACCHARIDE BIOSYNTHESIS O-ACETYL TRANSFERASE WBBJ-RELATED"/>
    <property type="match status" value="1"/>
</dbReference>
<dbReference type="Pfam" id="PF00132">
    <property type="entry name" value="Hexapep"/>
    <property type="match status" value="1"/>
</dbReference>
<dbReference type="CDD" id="cd04647">
    <property type="entry name" value="LbH_MAT_like"/>
    <property type="match status" value="1"/>
</dbReference>
<gene>
    <name evidence="1" type="ORF">AM202_01020</name>
</gene>
<dbReference type="InterPro" id="IPR001451">
    <property type="entry name" value="Hexapep"/>
</dbReference>
<sequence>MIEISHSISDTILDLRNFKLVGNILYIEGVGILFGQSAKEYSDINYQLIIEGKTGKYEKRLAKANRPELTKLYASGTNFNYDKCWFATPGYKGIDISDLPLGTYELFLKISVNGFEQTFVLTSQKMMQFNNTLFSFEVNAESNKLFIKKELKGAIQKITSACNSKFGIVTQRGEQLEVHYKNGNHPVVLLTANVMTNQITLSCEDKGVLANLCHVIGATNGKFPIKEDIDLATTLNLLSIEIEKFIIQNTKFSNEKLKINGYYQDEYNNIIEAPFNLQNVHVQFFGKNNHIKLHEQSNLKNSFIEFKGNNSSFTIGQQTGIFGTFRLGFDCHISIGNNTTSTNAVWVTCAEQTSIIIGDDCMFAINNQVRTDDSHAIYDVNTGTRVNPSKDIVIGNHVWVAYGATILGGSRIGNGSVIGAYALVKKAIPNNCVAAGIPAKVLRKDIFWERPLLLNMADEKLFSSEYLEQKEYILPTED</sequence>
<dbReference type="EMBL" id="ACFT01000074">
    <property type="protein sequence ID" value="EEV24762.1"/>
    <property type="molecule type" value="Genomic_DNA"/>
</dbReference>
<proteinExistence type="predicted"/>
<dbReference type="PANTHER" id="PTHR23416">
    <property type="entry name" value="SIALIC ACID SYNTHASE-RELATED"/>
    <property type="match status" value="1"/>
</dbReference>
<evidence type="ECO:0000313" key="1">
    <source>
        <dbReference type="EMBL" id="EEV24762.1"/>
    </source>
</evidence>
<dbReference type="SUPFAM" id="SSF51161">
    <property type="entry name" value="Trimeric LpxA-like enzymes"/>
    <property type="match status" value="1"/>
</dbReference>
<comment type="caution">
    <text evidence="1">The sequence shown here is derived from an EMBL/GenBank/DDBJ whole genome shotgun (WGS) entry which is preliminary data.</text>
</comment>
<protein>
    <submittedName>
        <fullName evidence="1">Acetyltransferase (Isoleucine patch superfamily) protein</fullName>
    </submittedName>
</protein>
<keyword evidence="2" id="KW-1185">Reference proteome</keyword>
<dbReference type="InterPro" id="IPR051159">
    <property type="entry name" value="Hexapeptide_acetyltransf"/>
</dbReference>